<sequence length="202" mass="20752">MKKAAGKSSSTSTASKAVAKSRGATPSREVARSATTKATTAKAGVKTLAASRRKAGSTGDVLKELKSLAKELSRTAKGLGTKAAGSNPAAVADILGSVERMTSDAATKSLQEAESAKLLLASARDSLGKDWSRKELDAAMRATSEHLTNIIVAQEFQDLAGQAIRKAMKALVGAIIVVEGSGADDGRLSQSEVDKLLDVLKA</sequence>
<organism evidence="2 3">
    <name type="scientific">Denitratisoma oestradiolicum</name>
    <dbReference type="NCBI Taxonomy" id="311182"/>
    <lineage>
        <taxon>Bacteria</taxon>
        <taxon>Pseudomonadati</taxon>
        <taxon>Pseudomonadota</taxon>
        <taxon>Betaproteobacteria</taxon>
        <taxon>Nitrosomonadales</taxon>
        <taxon>Sterolibacteriaceae</taxon>
        <taxon>Denitratisoma</taxon>
    </lineage>
</organism>
<feature type="compositionally biased region" description="Low complexity" evidence="1">
    <location>
        <begin position="34"/>
        <end position="50"/>
    </location>
</feature>
<evidence type="ECO:0000313" key="2">
    <source>
        <dbReference type="EMBL" id="CAB1368874.1"/>
    </source>
</evidence>
<dbReference type="AlphaFoldDB" id="A0A6S6YMB1"/>
<accession>A0A6S6YMB1</accession>
<evidence type="ECO:0008006" key="4">
    <source>
        <dbReference type="Google" id="ProtNLM"/>
    </source>
</evidence>
<dbReference type="Gene3D" id="1.10.287.500">
    <property type="entry name" value="Helix hairpin bin"/>
    <property type="match status" value="1"/>
</dbReference>
<dbReference type="Proteomes" id="UP000515733">
    <property type="component" value="Chromosome"/>
</dbReference>
<dbReference type="SUPFAM" id="SSF75708">
    <property type="entry name" value="Chemotaxis phosphatase CheZ"/>
    <property type="match status" value="1"/>
</dbReference>
<dbReference type="OrthoDB" id="8562925at2"/>
<name>A0A6S6YMB1_9PROT</name>
<proteinExistence type="predicted"/>
<feature type="compositionally biased region" description="Low complexity" evidence="1">
    <location>
        <begin position="1"/>
        <end position="21"/>
    </location>
</feature>
<reference evidence="2 3" key="1">
    <citation type="submission" date="2020-03" db="EMBL/GenBank/DDBJ databases">
        <authorList>
            <consortium name="Genoscope - CEA"/>
            <person name="William W."/>
        </authorList>
    </citation>
    <scope>NUCLEOTIDE SEQUENCE [LARGE SCALE GENOMIC DNA]</scope>
    <source>
        <strain evidence="3">DSM 16959</strain>
    </source>
</reference>
<evidence type="ECO:0000256" key="1">
    <source>
        <dbReference type="SAM" id="MobiDB-lite"/>
    </source>
</evidence>
<feature type="region of interest" description="Disordered" evidence="1">
    <location>
        <begin position="1"/>
        <end position="60"/>
    </location>
</feature>
<protein>
    <recommendedName>
        <fullName evidence="4">Chemotaxis protein CheZ</fullName>
    </recommendedName>
</protein>
<evidence type="ECO:0000313" key="3">
    <source>
        <dbReference type="Proteomes" id="UP000515733"/>
    </source>
</evidence>
<dbReference type="RefSeq" id="WP_145768909.1">
    <property type="nucleotide sequence ID" value="NZ_LR778301.1"/>
</dbReference>
<keyword evidence="3" id="KW-1185">Reference proteome</keyword>
<dbReference type="EMBL" id="LR778301">
    <property type="protein sequence ID" value="CAB1368874.1"/>
    <property type="molecule type" value="Genomic_DNA"/>
</dbReference>
<gene>
    <name evidence="2" type="ORF">DENOEST_1709</name>
</gene>
<dbReference type="KEGG" id="doe:DENOEST_1709"/>